<evidence type="ECO:0000313" key="3">
    <source>
        <dbReference type="Proteomes" id="UP000254640"/>
    </source>
</evidence>
<feature type="transmembrane region" description="Helical" evidence="1">
    <location>
        <begin position="77"/>
        <end position="103"/>
    </location>
</feature>
<dbReference type="GO" id="GO:0015990">
    <property type="term" value="P:electron transport coupled proton transport"/>
    <property type="evidence" value="ECO:0007669"/>
    <property type="project" value="TreeGrafter"/>
</dbReference>
<dbReference type="PANTHER" id="PTHR43507">
    <property type="entry name" value="NADH-UBIQUINONE OXIDOREDUCTASE CHAIN 4"/>
    <property type="match status" value="1"/>
</dbReference>
<feature type="transmembrane region" description="Helical" evidence="1">
    <location>
        <begin position="30"/>
        <end position="48"/>
    </location>
</feature>
<feature type="transmembrane region" description="Helical" evidence="1">
    <location>
        <begin position="115"/>
        <end position="134"/>
    </location>
</feature>
<dbReference type="InterPro" id="IPR003918">
    <property type="entry name" value="NADH_UbQ_OxRdtase"/>
</dbReference>
<proteinExistence type="predicted"/>
<dbReference type="GO" id="GO:0048039">
    <property type="term" value="F:ubiquinone binding"/>
    <property type="evidence" value="ECO:0007669"/>
    <property type="project" value="TreeGrafter"/>
</dbReference>
<protein>
    <submittedName>
        <fullName evidence="2">NADH-quinone oxidoreductase subunit M</fullName>
        <ecNumber evidence="2">1.6.5.11</ecNumber>
    </submittedName>
</protein>
<keyword evidence="1" id="KW-0812">Transmembrane</keyword>
<dbReference type="EMBL" id="UGSO01000001">
    <property type="protein sequence ID" value="SUB15784.1"/>
    <property type="molecule type" value="Genomic_DNA"/>
</dbReference>
<feature type="transmembrane region" description="Helical" evidence="1">
    <location>
        <begin position="140"/>
        <end position="158"/>
    </location>
</feature>
<dbReference type="GO" id="GO:0003954">
    <property type="term" value="F:NADH dehydrogenase activity"/>
    <property type="evidence" value="ECO:0007669"/>
    <property type="project" value="TreeGrafter"/>
</dbReference>
<dbReference type="GO" id="GO:0008137">
    <property type="term" value="F:NADH dehydrogenase (ubiquinone) activity"/>
    <property type="evidence" value="ECO:0007669"/>
    <property type="project" value="InterPro"/>
</dbReference>
<keyword evidence="2" id="KW-0560">Oxidoreductase</keyword>
<dbReference type="EC" id="1.6.5.11" evidence="2"/>
<dbReference type="Proteomes" id="UP000254640">
    <property type="component" value="Unassembled WGS sequence"/>
</dbReference>
<dbReference type="PANTHER" id="PTHR43507:SF1">
    <property type="entry name" value="NADH-UBIQUINONE OXIDOREDUCTASE CHAIN 4"/>
    <property type="match status" value="1"/>
</dbReference>
<evidence type="ECO:0000313" key="2">
    <source>
        <dbReference type="EMBL" id="SUB15784.1"/>
    </source>
</evidence>
<accession>A0A379AD17</accession>
<sequence>MLLPWLIIIPFVGGLICWLTERLGAKVPRWIALITMGLTLALSLQLWLQGGYSLTQAAGIPQWQSSFSVPWIPRFGISFHLAIDGLSLLMVVLTGLLGLMAVLCSWNEISKYQGFFHLNLMWILGGVIGVFLSIDLFLFFFFWEMMLVPMYFLIALWGHKASDGKNPYFRRDQILHLHPGLRSGDADCDSGPGVCPLQCDWRLDIQL</sequence>
<evidence type="ECO:0000256" key="1">
    <source>
        <dbReference type="SAM" id="Phobius"/>
    </source>
</evidence>
<dbReference type="AlphaFoldDB" id="A0A379AD17"/>
<name>A0A379AD17_ENTAG</name>
<keyword evidence="1" id="KW-1133">Transmembrane helix</keyword>
<gene>
    <name evidence="2" type="primary">nuoM_1</name>
    <name evidence="2" type="ORF">NCTC9381_01678</name>
</gene>
<keyword evidence="3" id="KW-1185">Reference proteome</keyword>
<reference evidence="2 3" key="1">
    <citation type="submission" date="2018-06" db="EMBL/GenBank/DDBJ databases">
        <authorList>
            <consortium name="Pathogen Informatics"/>
            <person name="Doyle S."/>
        </authorList>
    </citation>
    <scope>NUCLEOTIDE SEQUENCE [LARGE SCALE GENOMIC DNA]</scope>
    <source>
        <strain evidence="2 3">NCTC9381</strain>
    </source>
</reference>
<keyword evidence="1" id="KW-0472">Membrane</keyword>
<dbReference type="GO" id="GO:0042773">
    <property type="term" value="P:ATP synthesis coupled electron transport"/>
    <property type="evidence" value="ECO:0007669"/>
    <property type="project" value="InterPro"/>
</dbReference>
<feature type="transmembrane region" description="Helical" evidence="1">
    <location>
        <begin position="6"/>
        <end position="23"/>
    </location>
</feature>
<organism evidence="2 3">
    <name type="scientific">Enterobacter agglomerans</name>
    <name type="common">Erwinia herbicola</name>
    <name type="synonym">Pantoea agglomerans</name>
    <dbReference type="NCBI Taxonomy" id="549"/>
    <lineage>
        <taxon>Bacteria</taxon>
        <taxon>Pseudomonadati</taxon>
        <taxon>Pseudomonadota</taxon>
        <taxon>Gammaproteobacteria</taxon>
        <taxon>Enterobacterales</taxon>
        <taxon>Erwiniaceae</taxon>
        <taxon>Pantoea</taxon>
        <taxon>Pantoea agglomerans group</taxon>
    </lineage>
</organism>